<evidence type="ECO:0000313" key="5">
    <source>
        <dbReference type="EMBL" id="KAB4086190.1"/>
    </source>
</evidence>
<dbReference type="PANTHER" id="PTHR30349">
    <property type="entry name" value="PHAGE INTEGRASE-RELATED"/>
    <property type="match status" value="1"/>
</dbReference>
<dbReference type="Pfam" id="PF17293">
    <property type="entry name" value="Arm-DNA-bind_5"/>
    <property type="match status" value="1"/>
</dbReference>
<dbReference type="InterPro" id="IPR011010">
    <property type="entry name" value="DNA_brk_join_enz"/>
</dbReference>
<dbReference type="Pfam" id="PF13102">
    <property type="entry name" value="Phage_int_SAM_5"/>
    <property type="match status" value="1"/>
</dbReference>
<dbReference type="Proteomes" id="UP000432488">
    <property type="component" value="Unassembled WGS sequence"/>
</dbReference>
<dbReference type="InterPro" id="IPR050090">
    <property type="entry name" value="Tyrosine_recombinase_XerCD"/>
</dbReference>
<reference evidence="7 8" key="1">
    <citation type="journal article" date="2016" name="Nat. Biotechnol.">
        <title>Measurement of bacterial replication rates in microbial communities.</title>
        <authorList>
            <person name="Brown C.T."/>
            <person name="Olm M.R."/>
            <person name="Thomas B.C."/>
            <person name="Banfield J.F."/>
        </authorList>
    </citation>
    <scope>NUCLEOTIDE SEQUENCE [LARGE SCALE GENOMIC DNA]</scope>
    <source>
        <strain evidence="7">45_41</strain>
    </source>
</reference>
<evidence type="ECO:0000313" key="7">
    <source>
        <dbReference type="EMBL" id="OKZ34622.1"/>
    </source>
</evidence>
<dbReference type="InterPro" id="IPR002104">
    <property type="entry name" value="Integrase_catalytic"/>
</dbReference>
<evidence type="ECO:0000313" key="9">
    <source>
        <dbReference type="Proteomes" id="UP000432488"/>
    </source>
</evidence>
<dbReference type="InterPro" id="IPR010998">
    <property type="entry name" value="Integrase_recombinase_N"/>
</dbReference>
<comment type="caution">
    <text evidence="7">The sequence shown here is derived from an EMBL/GenBank/DDBJ whole genome shotgun (WGS) entry which is preliminary data.</text>
</comment>
<keyword evidence="2" id="KW-0238">DNA-binding</keyword>
<dbReference type="InterPro" id="IPR035386">
    <property type="entry name" value="Arm-DNA-bind_5"/>
</dbReference>
<dbReference type="InterPro" id="IPR025269">
    <property type="entry name" value="SAM-like_dom"/>
</dbReference>
<dbReference type="Gene3D" id="1.10.150.130">
    <property type="match status" value="1"/>
</dbReference>
<dbReference type="Proteomes" id="UP000186549">
    <property type="component" value="Unassembled WGS sequence"/>
</dbReference>
<evidence type="ECO:0000256" key="1">
    <source>
        <dbReference type="ARBA" id="ARBA00008857"/>
    </source>
</evidence>
<evidence type="ECO:0000313" key="8">
    <source>
        <dbReference type="Proteomes" id="UP000186549"/>
    </source>
</evidence>
<dbReference type="EMBL" id="WCTL01000018">
    <property type="protein sequence ID" value="KAB4232493.1"/>
    <property type="molecule type" value="Genomic_DNA"/>
</dbReference>
<gene>
    <name evidence="7" type="ORF">BHV79_07850</name>
    <name evidence="6" type="ORF">GAP47_17110</name>
    <name evidence="5" type="ORF">GAQ56_22625</name>
</gene>
<dbReference type="Gene3D" id="1.10.443.10">
    <property type="entry name" value="Intergrase catalytic core"/>
    <property type="match status" value="1"/>
</dbReference>
<protein>
    <submittedName>
        <fullName evidence="7">Recombinase</fullName>
    </submittedName>
    <submittedName>
        <fullName evidence="5">Site-specific integrase</fullName>
    </submittedName>
</protein>
<dbReference type="CDD" id="cd01185">
    <property type="entry name" value="INTN1_C_like"/>
    <property type="match status" value="1"/>
</dbReference>
<reference evidence="9 10" key="2">
    <citation type="journal article" date="2019" name="Nat. Med.">
        <title>A library of human gut bacterial isolates paired with longitudinal multiomics data enables mechanistic microbiome research.</title>
        <authorList>
            <person name="Poyet M."/>
            <person name="Groussin M."/>
            <person name="Gibbons S.M."/>
            <person name="Avila-Pacheco J."/>
            <person name="Jiang X."/>
            <person name="Kearney S.M."/>
            <person name="Perrotta A.R."/>
            <person name="Berdy B."/>
            <person name="Zhao S."/>
            <person name="Lieberman T.D."/>
            <person name="Swanson P.K."/>
            <person name="Smith M."/>
            <person name="Roesemann S."/>
            <person name="Alexander J.E."/>
            <person name="Rich S.A."/>
            <person name="Livny J."/>
            <person name="Vlamakis H."/>
            <person name="Clish C."/>
            <person name="Bullock K."/>
            <person name="Deik A."/>
            <person name="Scott J."/>
            <person name="Pierce K.A."/>
            <person name="Xavier R.J."/>
            <person name="Alm E.J."/>
        </authorList>
    </citation>
    <scope>NUCLEOTIDE SEQUENCE [LARGE SCALE GENOMIC DNA]</scope>
    <source>
        <strain evidence="5 9">BIOML-A42</strain>
        <strain evidence="6 10">BIOML-A5</strain>
    </source>
</reference>
<organism evidence="7 8">
    <name type="scientific">Bacteroides uniformis</name>
    <dbReference type="NCBI Taxonomy" id="820"/>
    <lineage>
        <taxon>Bacteria</taxon>
        <taxon>Pseudomonadati</taxon>
        <taxon>Bacteroidota</taxon>
        <taxon>Bacteroidia</taxon>
        <taxon>Bacteroidales</taxon>
        <taxon>Bacteroidaceae</taxon>
        <taxon>Bacteroides</taxon>
    </lineage>
</organism>
<dbReference type="InterPro" id="IPR013762">
    <property type="entry name" value="Integrase-like_cat_sf"/>
</dbReference>
<proteinExistence type="inferred from homology"/>
<dbReference type="SUPFAM" id="SSF56349">
    <property type="entry name" value="DNA breaking-rejoining enzymes"/>
    <property type="match status" value="1"/>
</dbReference>
<evidence type="ECO:0000256" key="2">
    <source>
        <dbReference type="ARBA" id="ARBA00023125"/>
    </source>
</evidence>
<evidence type="ECO:0000313" key="6">
    <source>
        <dbReference type="EMBL" id="KAB4232493.1"/>
    </source>
</evidence>
<evidence type="ECO:0000313" key="10">
    <source>
        <dbReference type="Proteomes" id="UP000462376"/>
    </source>
</evidence>
<feature type="domain" description="Tyr recombinase" evidence="4">
    <location>
        <begin position="220"/>
        <end position="394"/>
    </location>
</feature>
<dbReference type="RefSeq" id="WP_061411734.1">
    <property type="nucleotide sequence ID" value="NZ_JABWDI010000031.1"/>
</dbReference>
<dbReference type="Pfam" id="PF00589">
    <property type="entry name" value="Phage_integrase"/>
    <property type="match status" value="1"/>
</dbReference>
<dbReference type="PROSITE" id="PS51898">
    <property type="entry name" value="TYR_RECOMBINASE"/>
    <property type="match status" value="1"/>
</dbReference>
<name>A0A139K9C7_BACUN</name>
<dbReference type="AlphaFoldDB" id="A0A139K9C7"/>
<accession>A0A139K9C7</accession>
<keyword evidence="3" id="KW-0233">DNA recombination</keyword>
<dbReference type="EMBL" id="MNQU01000190">
    <property type="protein sequence ID" value="OKZ34622.1"/>
    <property type="molecule type" value="Genomic_DNA"/>
</dbReference>
<dbReference type="Proteomes" id="UP000462376">
    <property type="component" value="Unassembled WGS sequence"/>
</dbReference>
<dbReference type="GO" id="GO:0003677">
    <property type="term" value="F:DNA binding"/>
    <property type="evidence" value="ECO:0007669"/>
    <property type="project" value="UniProtKB-KW"/>
</dbReference>
<dbReference type="PANTHER" id="PTHR30349:SF64">
    <property type="entry name" value="PROPHAGE INTEGRASE INTD-RELATED"/>
    <property type="match status" value="1"/>
</dbReference>
<comment type="similarity">
    <text evidence="1">Belongs to the 'phage' integrase family.</text>
</comment>
<dbReference type="GO" id="GO:0015074">
    <property type="term" value="P:DNA integration"/>
    <property type="evidence" value="ECO:0007669"/>
    <property type="project" value="InterPro"/>
</dbReference>
<evidence type="ECO:0000256" key="3">
    <source>
        <dbReference type="ARBA" id="ARBA00023172"/>
    </source>
</evidence>
<sequence>MSKSTFKILFYIRKNQVNKDGTVCIMVRLTVSGDVTQFSSKLNVDPKAWDVRLGKVAGNSVKARQLNDLLEDIRTSLKNHYRDIEVHESFVTAEKVRNAFLGFTAKQRTLLELFKKHNEDAQKLVGISKTPAIMAKYDRCYRRIEEFMKAKYNITDIALKEINHMFITDFETYLRTVSLCNENTTAKFMQTFRMIVIMAKNNGWIYTDPFMNYKIRLKRVDRGYLTEQEIQKILKKKFPTKRLEQVRDVFIFSCFTGLSYIDIKTLKASEICTSFDGKLWIMRHRQKTDTPVNVPLLKIPLAILKKYDGQLPKGELLPVLSNQKLNSYLKEIADLCGINKNITFHGLRHTFSTTVTLAKGVPIETVSKMLGHTNIETTQIYARITNDKIRNDMQQLSGKLDEFESIALNS</sequence>
<dbReference type="GO" id="GO:0006310">
    <property type="term" value="P:DNA recombination"/>
    <property type="evidence" value="ECO:0007669"/>
    <property type="project" value="UniProtKB-KW"/>
</dbReference>
<dbReference type="PATRIC" id="fig|820.27.peg.1732"/>
<evidence type="ECO:0000259" key="4">
    <source>
        <dbReference type="PROSITE" id="PS51898"/>
    </source>
</evidence>
<dbReference type="EMBL" id="WCUV01000031">
    <property type="protein sequence ID" value="KAB4086190.1"/>
    <property type="molecule type" value="Genomic_DNA"/>
</dbReference>